<feature type="domain" description="HTH araC/xylS-type" evidence="4">
    <location>
        <begin position="200"/>
        <end position="299"/>
    </location>
</feature>
<evidence type="ECO:0000259" key="4">
    <source>
        <dbReference type="PROSITE" id="PS01124"/>
    </source>
</evidence>
<comment type="caution">
    <text evidence="5">The sequence shown here is derived from an EMBL/GenBank/DDBJ whole genome shotgun (WGS) entry which is preliminary data.</text>
</comment>
<dbReference type="InterPro" id="IPR020449">
    <property type="entry name" value="Tscrpt_reg_AraC-type_HTH"/>
</dbReference>
<dbReference type="InterPro" id="IPR018060">
    <property type="entry name" value="HTH_AraC"/>
</dbReference>
<dbReference type="Pfam" id="PF12833">
    <property type="entry name" value="HTH_18"/>
    <property type="match status" value="1"/>
</dbReference>
<sequence length="300" mass="34722">MEHIDARAEEIKKMILKMGAGNFSYRIPRSAENTQTESIIALLNMLAQEFEVAYNPFFGTSPFTTITRVKHYIFMLDQQYRILQTNFDADNDRVLEKQNFLNLLSPASQEVFQKLLKTPKKKGKTLNGQLELKAGKKLLMPLNCSVFPLRAFHPDSGLLVVLSRIQTLNPLLHGKQQEKQEYPVQQLKILKSSEDIHKFREIAVYLHKHLDRPLGSLKEIASAFNINEFKLKKGFKELHQTTVFKYHLQLRLSLAMQLVLDTSDQLASIAWKTGFKNYDHFAQAFKREFGVAPSHYRKQK</sequence>
<keyword evidence="3" id="KW-0804">Transcription</keyword>
<dbReference type="SUPFAM" id="SSF46689">
    <property type="entry name" value="Homeodomain-like"/>
    <property type="match status" value="1"/>
</dbReference>
<evidence type="ECO:0000313" key="5">
    <source>
        <dbReference type="EMBL" id="MCC4214232.1"/>
    </source>
</evidence>
<dbReference type="SMART" id="SM00342">
    <property type="entry name" value="HTH_ARAC"/>
    <property type="match status" value="1"/>
</dbReference>
<protein>
    <submittedName>
        <fullName evidence="5">AraC family transcriptional regulator</fullName>
    </submittedName>
</protein>
<dbReference type="InterPro" id="IPR053142">
    <property type="entry name" value="PchR_regulatory_protein"/>
</dbReference>
<keyword evidence="1" id="KW-0805">Transcription regulation</keyword>
<gene>
    <name evidence="5" type="ORF">LLW17_16005</name>
</gene>
<accession>A0ABS8GW39</accession>
<dbReference type="EMBL" id="JAJGMW010000026">
    <property type="protein sequence ID" value="MCC4214232.1"/>
    <property type="molecule type" value="Genomic_DNA"/>
</dbReference>
<dbReference type="InterPro" id="IPR018062">
    <property type="entry name" value="HTH_AraC-typ_CS"/>
</dbReference>
<dbReference type="PANTHER" id="PTHR47893">
    <property type="entry name" value="REGULATORY PROTEIN PCHR"/>
    <property type="match status" value="1"/>
</dbReference>
<dbReference type="PANTHER" id="PTHR47893:SF1">
    <property type="entry name" value="REGULATORY PROTEIN PCHR"/>
    <property type="match status" value="1"/>
</dbReference>
<dbReference type="Gene3D" id="1.10.10.60">
    <property type="entry name" value="Homeodomain-like"/>
    <property type="match status" value="1"/>
</dbReference>
<proteinExistence type="predicted"/>
<reference evidence="5 6" key="1">
    <citation type="submission" date="2021-11" db="EMBL/GenBank/DDBJ databases">
        <title>Seasonal and diel survey of microbial diversity of the Tyrrhenian coast.</title>
        <authorList>
            <person name="Gattoni G."/>
            <person name="Corral P."/>
        </authorList>
    </citation>
    <scope>NUCLEOTIDE SEQUENCE [LARGE SCALE GENOMIC DNA]</scope>
    <source>
        <strain evidence="5 6">Mr9</strain>
    </source>
</reference>
<dbReference type="PRINTS" id="PR00032">
    <property type="entry name" value="HTHARAC"/>
</dbReference>
<organism evidence="5 6">
    <name type="scientific">Leeuwenhoekiella parthenopeia</name>
    <dbReference type="NCBI Taxonomy" id="2890320"/>
    <lineage>
        <taxon>Bacteria</taxon>
        <taxon>Pseudomonadati</taxon>
        <taxon>Bacteroidota</taxon>
        <taxon>Flavobacteriia</taxon>
        <taxon>Flavobacteriales</taxon>
        <taxon>Flavobacteriaceae</taxon>
        <taxon>Leeuwenhoekiella</taxon>
    </lineage>
</organism>
<keyword evidence="6" id="KW-1185">Reference proteome</keyword>
<dbReference type="Proteomes" id="UP001197770">
    <property type="component" value="Unassembled WGS sequence"/>
</dbReference>
<keyword evidence="2" id="KW-0238">DNA-binding</keyword>
<evidence type="ECO:0000256" key="2">
    <source>
        <dbReference type="ARBA" id="ARBA00023125"/>
    </source>
</evidence>
<dbReference type="PROSITE" id="PS01124">
    <property type="entry name" value="HTH_ARAC_FAMILY_2"/>
    <property type="match status" value="1"/>
</dbReference>
<dbReference type="RefSeq" id="WP_228231297.1">
    <property type="nucleotide sequence ID" value="NZ_JAJGMW010000026.1"/>
</dbReference>
<dbReference type="PROSITE" id="PS00041">
    <property type="entry name" value="HTH_ARAC_FAMILY_1"/>
    <property type="match status" value="1"/>
</dbReference>
<evidence type="ECO:0000313" key="6">
    <source>
        <dbReference type="Proteomes" id="UP001197770"/>
    </source>
</evidence>
<evidence type="ECO:0000256" key="1">
    <source>
        <dbReference type="ARBA" id="ARBA00023015"/>
    </source>
</evidence>
<dbReference type="InterPro" id="IPR009057">
    <property type="entry name" value="Homeodomain-like_sf"/>
</dbReference>
<name>A0ABS8GW39_9FLAO</name>
<evidence type="ECO:0000256" key="3">
    <source>
        <dbReference type="ARBA" id="ARBA00023163"/>
    </source>
</evidence>